<reference evidence="2 3" key="1">
    <citation type="journal article" date="2021" name="BMC Genomics">
        <title>Datura genome reveals duplications of psychoactive alkaloid biosynthetic genes and high mutation rate following tissue culture.</title>
        <authorList>
            <person name="Rajewski A."/>
            <person name="Carter-House D."/>
            <person name="Stajich J."/>
            <person name="Litt A."/>
        </authorList>
    </citation>
    <scope>NUCLEOTIDE SEQUENCE [LARGE SCALE GENOMIC DNA]</scope>
    <source>
        <strain evidence="2">AR-01</strain>
    </source>
</reference>
<organism evidence="2 3">
    <name type="scientific">Datura stramonium</name>
    <name type="common">Jimsonweed</name>
    <name type="synonym">Common thornapple</name>
    <dbReference type="NCBI Taxonomy" id="4076"/>
    <lineage>
        <taxon>Eukaryota</taxon>
        <taxon>Viridiplantae</taxon>
        <taxon>Streptophyta</taxon>
        <taxon>Embryophyta</taxon>
        <taxon>Tracheophyta</taxon>
        <taxon>Spermatophyta</taxon>
        <taxon>Magnoliopsida</taxon>
        <taxon>eudicotyledons</taxon>
        <taxon>Gunneridae</taxon>
        <taxon>Pentapetalae</taxon>
        <taxon>asterids</taxon>
        <taxon>lamiids</taxon>
        <taxon>Solanales</taxon>
        <taxon>Solanaceae</taxon>
        <taxon>Solanoideae</taxon>
        <taxon>Datureae</taxon>
        <taxon>Datura</taxon>
    </lineage>
</organism>
<evidence type="ECO:0000256" key="1">
    <source>
        <dbReference type="SAM" id="MobiDB-lite"/>
    </source>
</evidence>
<keyword evidence="3" id="KW-1185">Reference proteome</keyword>
<gene>
    <name evidence="2" type="ORF">HAX54_002873</name>
</gene>
<feature type="region of interest" description="Disordered" evidence="1">
    <location>
        <begin position="155"/>
        <end position="179"/>
    </location>
</feature>
<feature type="compositionally biased region" description="Basic and acidic residues" evidence="1">
    <location>
        <begin position="169"/>
        <end position="179"/>
    </location>
</feature>
<accession>A0ABS8WRM9</accession>
<name>A0ABS8WRM9_DATST</name>
<sequence>MSRCWCLIDRRIDENILVNQVLDITKIQDEMNPKIKKSKKEPVVANVSETNLGIDTQLEHSQAAEAHNSTFDTPSATPSTQPISIARMVQVAITTTRNNTRLTLLIEHIPNMIKRDIDKDLALVHVKIQDSEHRISELEGIGAREALAMLKADMSKEERIETDEEELEDNHVTKELDEE</sequence>
<proteinExistence type="predicted"/>
<dbReference type="EMBL" id="JACEIK010011291">
    <property type="protein sequence ID" value="MCE3215582.1"/>
    <property type="molecule type" value="Genomic_DNA"/>
</dbReference>
<evidence type="ECO:0000313" key="3">
    <source>
        <dbReference type="Proteomes" id="UP000823775"/>
    </source>
</evidence>
<comment type="caution">
    <text evidence="2">The sequence shown here is derived from an EMBL/GenBank/DDBJ whole genome shotgun (WGS) entry which is preliminary data.</text>
</comment>
<evidence type="ECO:0000313" key="2">
    <source>
        <dbReference type="EMBL" id="MCE3215582.1"/>
    </source>
</evidence>
<protein>
    <submittedName>
        <fullName evidence="2">Uncharacterized protein</fullName>
    </submittedName>
</protein>
<dbReference type="Proteomes" id="UP000823775">
    <property type="component" value="Unassembled WGS sequence"/>
</dbReference>